<sequence>MSMAKQEIPASNKGYKMLAGMGWKAGEGLGVDKQGRTEPVPTCFKRDRAGLGKKKLRLRVTHTLVVSTVATKPSPPPQPKLTSTEKKRIQQDKTAIEKKHQQYARDLYGDIADGYEAYFQS</sequence>
<dbReference type="EMBL" id="QUTC01003807">
    <property type="protein sequence ID" value="RHY68169.1"/>
    <property type="molecule type" value="Genomic_DNA"/>
</dbReference>
<dbReference type="EMBL" id="KI913186">
    <property type="protein sequence ID" value="ETV68393.1"/>
    <property type="molecule type" value="Genomic_DNA"/>
</dbReference>
<dbReference type="PROSITE" id="PS50174">
    <property type="entry name" value="G_PATCH"/>
    <property type="match status" value="1"/>
</dbReference>
<evidence type="ECO:0000313" key="11">
    <source>
        <dbReference type="EMBL" id="RLO08636.1"/>
    </source>
</evidence>
<evidence type="ECO:0000313" key="16">
    <source>
        <dbReference type="Proteomes" id="UP000266643"/>
    </source>
</evidence>
<feature type="domain" description="G-patch" evidence="2">
    <location>
        <begin position="10"/>
        <end position="56"/>
    </location>
</feature>
<evidence type="ECO:0000313" key="8">
    <source>
        <dbReference type="EMBL" id="RHY57855.1"/>
    </source>
</evidence>
<name>W4FNY5_APHAT</name>
<dbReference type="EMBL" id="QUTE01005861">
    <property type="protein sequence ID" value="RHZ34606.1"/>
    <property type="molecule type" value="Genomic_DNA"/>
</dbReference>
<dbReference type="PANTHER" id="PTHR20923:SF1">
    <property type="entry name" value="G PATCH DOMAIN AND ANKYRIN REPEAT-CONTAINING PROTEIN 1"/>
    <property type="match status" value="1"/>
</dbReference>
<gene>
    <name evidence="4" type="ORF">AaE_010297</name>
    <name evidence="6" type="ORF">DYB25_002686</name>
    <name evidence="11" type="ORF">DYB28_002254</name>
    <name evidence="7" type="ORF">DYB30_005892</name>
    <name evidence="10" type="ORF">DYB31_011850</name>
    <name evidence="8" type="ORF">DYB34_008837</name>
    <name evidence="5" type="ORF">DYB36_008723</name>
    <name evidence="9" type="ORF">DYB38_007295</name>
    <name evidence="3" type="ORF">H257_15706</name>
</gene>
<evidence type="ECO:0000313" key="13">
    <source>
        <dbReference type="Proteomes" id="UP000265716"/>
    </source>
</evidence>
<reference evidence="3" key="1">
    <citation type="submission" date="2013-12" db="EMBL/GenBank/DDBJ databases">
        <title>The Genome Sequence of Aphanomyces astaci APO3.</title>
        <authorList>
            <consortium name="The Broad Institute Genomics Platform"/>
            <person name="Russ C."/>
            <person name="Tyler B."/>
            <person name="van West P."/>
            <person name="Dieguez-Uribeondo J."/>
            <person name="Young S.K."/>
            <person name="Zeng Q."/>
            <person name="Gargeya S."/>
            <person name="Fitzgerald M."/>
            <person name="Abouelleil A."/>
            <person name="Alvarado L."/>
            <person name="Chapman S.B."/>
            <person name="Gainer-Dewar J."/>
            <person name="Goldberg J."/>
            <person name="Griggs A."/>
            <person name="Gujja S."/>
            <person name="Hansen M."/>
            <person name="Howarth C."/>
            <person name="Imamovic A."/>
            <person name="Ireland A."/>
            <person name="Larimer J."/>
            <person name="McCowan C."/>
            <person name="Murphy C."/>
            <person name="Pearson M."/>
            <person name="Poon T.W."/>
            <person name="Priest M."/>
            <person name="Roberts A."/>
            <person name="Saif S."/>
            <person name="Shea T."/>
            <person name="Sykes S."/>
            <person name="Wortman J."/>
            <person name="Nusbaum C."/>
            <person name="Birren B."/>
        </authorList>
    </citation>
    <scope>NUCLEOTIDE SEQUENCE [LARGE SCALE GENOMIC DNA]</scope>
    <source>
        <strain evidence="3">APO3</strain>
    </source>
</reference>
<dbReference type="InterPro" id="IPR000467">
    <property type="entry name" value="G_patch_dom"/>
</dbReference>
<evidence type="ECO:0000313" key="6">
    <source>
        <dbReference type="EMBL" id="RHY13674.1"/>
    </source>
</evidence>
<reference evidence="12 13" key="3">
    <citation type="submission" date="2018-08" db="EMBL/GenBank/DDBJ databases">
        <title>Aphanomyces genome sequencing and annotation.</title>
        <authorList>
            <person name="Minardi D."/>
            <person name="Oidtmann B."/>
            <person name="Van Der Giezen M."/>
            <person name="Studholme D.J."/>
        </authorList>
    </citation>
    <scope>NUCLEOTIDE SEQUENCE [LARGE SCALE GENOMIC DNA]</scope>
    <source>
        <strain evidence="10 14">197901</strain>
        <strain evidence="7 16">D2</strain>
        <strain evidence="5 12">Kv</strain>
        <strain evidence="9 13">SA</strain>
        <strain evidence="8 18">Si</strain>
        <strain evidence="6 15">Yx</strain>
    </source>
</reference>
<dbReference type="VEuPathDB" id="FungiDB:H257_15706"/>
<reference evidence="4 19" key="4">
    <citation type="submission" date="2019-06" db="EMBL/GenBank/DDBJ databases">
        <title>Genomics analysis of Aphanomyces spp. identifies a new class of oomycete effector associated with host adaptation.</title>
        <authorList>
            <person name="Gaulin E."/>
        </authorList>
    </citation>
    <scope>NUCLEOTIDE SEQUENCE [LARGE SCALE GENOMIC DNA]</scope>
    <source>
        <strain evidence="4 19">E</strain>
    </source>
</reference>
<accession>W4FNY5</accession>
<feature type="compositionally biased region" description="Basic and acidic residues" evidence="1">
    <location>
        <begin position="83"/>
        <end position="100"/>
    </location>
</feature>
<proteinExistence type="predicted"/>
<dbReference type="OrthoDB" id="21470at2759"/>
<dbReference type="EMBL" id="QUTI01021329">
    <property type="protein sequence ID" value="RLO08636.1"/>
    <property type="molecule type" value="Genomic_DNA"/>
</dbReference>
<dbReference type="GeneID" id="20817702"/>
<evidence type="ECO:0000313" key="9">
    <source>
        <dbReference type="EMBL" id="RHY68169.1"/>
    </source>
</evidence>
<dbReference type="EMBL" id="QUTB01005069">
    <property type="protein sequence ID" value="RHY57855.1"/>
    <property type="molecule type" value="Genomic_DNA"/>
</dbReference>
<evidence type="ECO:0000259" key="2">
    <source>
        <dbReference type="PROSITE" id="PS50174"/>
    </source>
</evidence>
<dbReference type="Proteomes" id="UP000266239">
    <property type="component" value="Unassembled WGS sequence"/>
</dbReference>
<evidence type="ECO:0000313" key="18">
    <source>
        <dbReference type="Proteomes" id="UP000283543"/>
    </source>
</evidence>
<feature type="region of interest" description="Disordered" evidence="1">
    <location>
        <begin position="69"/>
        <end position="100"/>
    </location>
</feature>
<dbReference type="SMART" id="SM00443">
    <property type="entry name" value="G_patch"/>
    <property type="match status" value="1"/>
</dbReference>
<reference evidence="11 17" key="2">
    <citation type="journal article" date="2018" name="J. Invertebr. Pathol.">
        <title>New genotyping method for the causative agent of crayfish plague (Aphanomyces astaci) based on whole genome data.</title>
        <authorList>
            <person name="Minardi D."/>
            <person name="Studholme D.J."/>
            <person name="van der Giezen M."/>
            <person name="Pretto T."/>
            <person name="Oidtmann B."/>
        </authorList>
    </citation>
    <scope>NUCLEOTIDE SEQUENCE [LARGE SCALE GENOMIC DNA]</scope>
    <source>
        <strain evidence="11 17">KB13</strain>
    </source>
</reference>
<dbReference type="Proteomes" id="UP000283543">
    <property type="component" value="Unassembled WGS sequence"/>
</dbReference>
<dbReference type="EMBL" id="QUSZ01006796">
    <property type="protein sequence ID" value="RHY04556.1"/>
    <property type="molecule type" value="Genomic_DNA"/>
</dbReference>
<evidence type="ECO:0000313" key="14">
    <source>
        <dbReference type="Proteomes" id="UP000266196"/>
    </source>
</evidence>
<dbReference type="RefSeq" id="XP_009842188.1">
    <property type="nucleotide sequence ID" value="XM_009843886.1"/>
</dbReference>
<dbReference type="Proteomes" id="UP000266196">
    <property type="component" value="Unassembled WGS sequence"/>
</dbReference>
<dbReference type="EMBL" id="QUTA01005876">
    <property type="protein sequence ID" value="RHY13674.1"/>
    <property type="molecule type" value="Genomic_DNA"/>
</dbReference>
<organism evidence="3">
    <name type="scientific">Aphanomyces astaci</name>
    <name type="common">Crayfish plague agent</name>
    <dbReference type="NCBI Taxonomy" id="112090"/>
    <lineage>
        <taxon>Eukaryota</taxon>
        <taxon>Sar</taxon>
        <taxon>Stramenopiles</taxon>
        <taxon>Oomycota</taxon>
        <taxon>Saprolegniomycetes</taxon>
        <taxon>Saprolegniales</taxon>
        <taxon>Verrucalvaceae</taxon>
        <taxon>Aphanomyces</taxon>
    </lineage>
</organism>
<evidence type="ECO:0000313" key="17">
    <source>
        <dbReference type="Proteomes" id="UP000275652"/>
    </source>
</evidence>
<dbReference type="AlphaFoldDB" id="W4FNY5"/>
<evidence type="ECO:0000313" key="4">
    <source>
        <dbReference type="EMBL" id="KAF0720589.1"/>
    </source>
</evidence>
<evidence type="ECO:0000256" key="1">
    <source>
        <dbReference type="SAM" id="MobiDB-lite"/>
    </source>
</evidence>
<evidence type="ECO:0000313" key="15">
    <source>
        <dbReference type="Proteomes" id="UP000266239"/>
    </source>
</evidence>
<dbReference type="Proteomes" id="UP000469452">
    <property type="component" value="Unassembled WGS sequence"/>
</dbReference>
<dbReference type="EMBL" id="VJMI01016273">
    <property type="protein sequence ID" value="KAF0720589.1"/>
    <property type="molecule type" value="Genomic_DNA"/>
</dbReference>
<dbReference type="InterPro" id="IPR039146">
    <property type="entry name" value="GPANK1"/>
</dbReference>
<dbReference type="PANTHER" id="PTHR20923">
    <property type="entry name" value="BAT4 PROTEIN-RELATED"/>
    <property type="match status" value="1"/>
</dbReference>
<dbReference type="EMBL" id="QUTD01006737">
    <property type="protein sequence ID" value="RHY53733.1"/>
    <property type="molecule type" value="Genomic_DNA"/>
</dbReference>
<dbReference type="Proteomes" id="UP000265716">
    <property type="component" value="Unassembled WGS sequence"/>
</dbReference>
<evidence type="ECO:0000313" key="7">
    <source>
        <dbReference type="EMBL" id="RHY53733.1"/>
    </source>
</evidence>
<dbReference type="Proteomes" id="UP000265427">
    <property type="component" value="Unassembled WGS sequence"/>
</dbReference>
<dbReference type="Proteomes" id="UP000266643">
    <property type="component" value="Unassembled WGS sequence"/>
</dbReference>
<dbReference type="GO" id="GO:0003676">
    <property type="term" value="F:nucleic acid binding"/>
    <property type="evidence" value="ECO:0007669"/>
    <property type="project" value="InterPro"/>
</dbReference>
<dbReference type="Proteomes" id="UP000275652">
    <property type="component" value="Unassembled WGS sequence"/>
</dbReference>
<evidence type="ECO:0000313" key="5">
    <source>
        <dbReference type="EMBL" id="RHY04556.1"/>
    </source>
</evidence>
<protein>
    <recommendedName>
        <fullName evidence="2">G-patch domain-containing protein</fullName>
    </recommendedName>
</protein>
<evidence type="ECO:0000313" key="3">
    <source>
        <dbReference type="EMBL" id="ETV68393.1"/>
    </source>
</evidence>
<evidence type="ECO:0000313" key="19">
    <source>
        <dbReference type="Proteomes" id="UP000469452"/>
    </source>
</evidence>
<evidence type="ECO:0000313" key="12">
    <source>
        <dbReference type="Proteomes" id="UP000265427"/>
    </source>
</evidence>
<evidence type="ECO:0000313" key="10">
    <source>
        <dbReference type="EMBL" id="RHZ34606.1"/>
    </source>
</evidence>
<dbReference type="Pfam" id="PF01585">
    <property type="entry name" value="G-patch"/>
    <property type="match status" value="1"/>
</dbReference>